<dbReference type="InterPro" id="IPR013103">
    <property type="entry name" value="RVT_2"/>
</dbReference>
<dbReference type="CDD" id="cd09272">
    <property type="entry name" value="RNase_HI_RT_Ty1"/>
    <property type="match status" value="1"/>
</dbReference>
<organism evidence="2 3">
    <name type="scientific">Tanacetum coccineum</name>
    <dbReference type="NCBI Taxonomy" id="301880"/>
    <lineage>
        <taxon>Eukaryota</taxon>
        <taxon>Viridiplantae</taxon>
        <taxon>Streptophyta</taxon>
        <taxon>Embryophyta</taxon>
        <taxon>Tracheophyta</taxon>
        <taxon>Spermatophyta</taxon>
        <taxon>Magnoliopsida</taxon>
        <taxon>eudicotyledons</taxon>
        <taxon>Gunneridae</taxon>
        <taxon>Pentapetalae</taxon>
        <taxon>asterids</taxon>
        <taxon>campanulids</taxon>
        <taxon>Asterales</taxon>
        <taxon>Asteraceae</taxon>
        <taxon>Asteroideae</taxon>
        <taxon>Anthemideae</taxon>
        <taxon>Anthemidinae</taxon>
        <taxon>Tanacetum</taxon>
    </lineage>
</organism>
<proteinExistence type="predicted"/>
<dbReference type="EMBL" id="BQNB010015873">
    <property type="protein sequence ID" value="GJT45134.1"/>
    <property type="molecule type" value="Genomic_DNA"/>
</dbReference>
<comment type="caution">
    <text evidence="2">The sequence shown here is derived from an EMBL/GenBank/DDBJ whole genome shotgun (WGS) entry which is preliminary data.</text>
</comment>
<dbReference type="InterPro" id="IPR043502">
    <property type="entry name" value="DNA/RNA_pol_sf"/>
</dbReference>
<dbReference type="PANTHER" id="PTHR11439:SF495">
    <property type="entry name" value="REVERSE TRANSCRIPTASE, RNA-DEPENDENT DNA POLYMERASE-RELATED"/>
    <property type="match status" value="1"/>
</dbReference>
<accession>A0ABQ5E471</accession>
<dbReference type="Proteomes" id="UP001151760">
    <property type="component" value="Unassembled WGS sequence"/>
</dbReference>
<protein>
    <submittedName>
        <fullName evidence="2">Ribonuclease H-like domain-containing protein</fullName>
    </submittedName>
</protein>
<dbReference type="Pfam" id="PF07727">
    <property type="entry name" value="RVT_2"/>
    <property type="match status" value="1"/>
</dbReference>
<gene>
    <name evidence="2" type="ORF">Tco_0953849</name>
</gene>
<evidence type="ECO:0000313" key="2">
    <source>
        <dbReference type="EMBL" id="GJT45134.1"/>
    </source>
</evidence>
<reference evidence="2" key="2">
    <citation type="submission" date="2022-01" db="EMBL/GenBank/DDBJ databases">
        <authorList>
            <person name="Yamashiro T."/>
            <person name="Shiraishi A."/>
            <person name="Satake H."/>
            <person name="Nakayama K."/>
        </authorList>
    </citation>
    <scope>NUCLEOTIDE SEQUENCE</scope>
</reference>
<sequence length="455" mass="52473">MDNTIDVTPIPTLRVYKDHPKEEPKNISQALQDESWVEAMQEELLQFKLQKVWMLVDLPYRKKEEGIDYDEVFTPVARIEAISAFLYGTIEEEVYVHQPPGFVDSAHPNKVYKVIKALYGLHQAPRAWYETLSYFLMENGFRRGTIDKTLFIKKKKSDIMLVQVYVDDIIFGSTKKSMCTEFEDCMHKRFQMSSMGELTFFLGLQVKQQPDGIFISQDKYVADILKKFDFCSIRTATTPIESNKPLVKDEDGVDVDVHVTCCTGFQVTPKASHLNAVKRIFRYLKHQPKLGLWYPRDSPFELKAYSDSDYGGASLDRKSTTGGCQFLGRRLISWQCKKQTIVANSTTEAEYVAAANCCGQVLWIQNQMMDYGFNFMNTKIHIDNESTISVIKNPVAHSRTKHIEIRFHFIRDCYEKRLIEVIKIHTDHNVADLLTKGFDVTRFNFLVVSIGLLNL</sequence>
<keyword evidence="3" id="KW-1185">Reference proteome</keyword>
<name>A0ABQ5E471_9ASTR</name>
<reference evidence="2" key="1">
    <citation type="journal article" date="2022" name="Int. J. Mol. Sci.">
        <title>Draft Genome of Tanacetum Coccineum: Genomic Comparison of Closely Related Tanacetum-Family Plants.</title>
        <authorList>
            <person name="Yamashiro T."/>
            <person name="Shiraishi A."/>
            <person name="Nakayama K."/>
            <person name="Satake H."/>
        </authorList>
    </citation>
    <scope>NUCLEOTIDE SEQUENCE</scope>
</reference>
<evidence type="ECO:0000313" key="3">
    <source>
        <dbReference type="Proteomes" id="UP001151760"/>
    </source>
</evidence>
<dbReference type="PANTHER" id="PTHR11439">
    <property type="entry name" value="GAG-POL-RELATED RETROTRANSPOSON"/>
    <property type="match status" value="1"/>
</dbReference>
<feature type="domain" description="Reverse transcriptase Ty1/copia-type" evidence="1">
    <location>
        <begin position="83"/>
        <end position="241"/>
    </location>
</feature>
<evidence type="ECO:0000259" key="1">
    <source>
        <dbReference type="Pfam" id="PF07727"/>
    </source>
</evidence>
<dbReference type="SUPFAM" id="SSF56672">
    <property type="entry name" value="DNA/RNA polymerases"/>
    <property type="match status" value="1"/>
</dbReference>